<accession>A0A0F9P0W0</accession>
<evidence type="ECO:0000256" key="1">
    <source>
        <dbReference type="SAM" id="Phobius"/>
    </source>
</evidence>
<comment type="caution">
    <text evidence="2">The sequence shown here is derived from an EMBL/GenBank/DDBJ whole genome shotgun (WGS) entry which is preliminary data.</text>
</comment>
<dbReference type="AlphaFoldDB" id="A0A0F9P0W0"/>
<evidence type="ECO:0000313" key="2">
    <source>
        <dbReference type="EMBL" id="KKN25420.1"/>
    </source>
</evidence>
<keyword evidence="1" id="KW-0812">Transmembrane</keyword>
<organism evidence="2">
    <name type="scientific">marine sediment metagenome</name>
    <dbReference type="NCBI Taxonomy" id="412755"/>
    <lineage>
        <taxon>unclassified sequences</taxon>
        <taxon>metagenomes</taxon>
        <taxon>ecological metagenomes</taxon>
    </lineage>
</organism>
<name>A0A0F9P0W0_9ZZZZ</name>
<sequence>MTAEQEMMEGLKIAAGAGVFIAVVVAGLLLGSGIGS</sequence>
<reference evidence="2" key="1">
    <citation type="journal article" date="2015" name="Nature">
        <title>Complex archaea that bridge the gap between prokaryotes and eukaryotes.</title>
        <authorList>
            <person name="Spang A."/>
            <person name="Saw J.H."/>
            <person name="Jorgensen S.L."/>
            <person name="Zaremba-Niedzwiedzka K."/>
            <person name="Martijn J."/>
            <person name="Lind A.E."/>
            <person name="van Eijk R."/>
            <person name="Schleper C."/>
            <person name="Guy L."/>
            <person name="Ettema T.J."/>
        </authorList>
    </citation>
    <scope>NUCLEOTIDE SEQUENCE</scope>
</reference>
<feature type="transmembrane region" description="Helical" evidence="1">
    <location>
        <begin position="12"/>
        <end position="34"/>
    </location>
</feature>
<keyword evidence="1" id="KW-0472">Membrane</keyword>
<protein>
    <submittedName>
        <fullName evidence="2">Uncharacterized protein</fullName>
    </submittedName>
</protein>
<keyword evidence="1" id="KW-1133">Transmembrane helix</keyword>
<dbReference type="EMBL" id="LAZR01002803">
    <property type="protein sequence ID" value="KKN25420.1"/>
    <property type="molecule type" value="Genomic_DNA"/>
</dbReference>
<proteinExistence type="predicted"/>
<gene>
    <name evidence="2" type="ORF">LCGC14_0884900</name>
</gene>